<name>A0A9J5WIN4_SOLCO</name>
<evidence type="ECO:0000313" key="3">
    <source>
        <dbReference type="Proteomes" id="UP000824120"/>
    </source>
</evidence>
<dbReference type="AlphaFoldDB" id="A0A9J5WIN4"/>
<protein>
    <submittedName>
        <fullName evidence="2">Uncharacterized protein</fullName>
    </submittedName>
</protein>
<evidence type="ECO:0000313" key="2">
    <source>
        <dbReference type="EMBL" id="KAG5575705.1"/>
    </source>
</evidence>
<sequence length="103" mass="11644">MDINNYSILIQHKGHWDALVTYAIPIEPLPCESTWNIPSHILEEVLLPPITRKQPGRPPSNDRKKGFNEGKYKRSKVTCSKCGISGYTKKLASSLLIRINNDV</sequence>
<feature type="region of interest" description="Disordered" evidence="1">
    <location>
        <begin position="48"/>
        <end position="74"/>
    </location>
</feature>
<dbReference type="EMBL" id="JACXVP010000011">
    <property type="protein sequence ID" value="KAG5575705.1"/>
    <property type="molecule type" value="Genomic_DNA"/>
</dbReference>
<comment type="caution">
    <text evidence="2">The sequence shown here is derived from an EMBL/GenBank/DDBJ whole genome shotgun (WGS) entry which is preliminary data.</text>
</comment>
<proteinExistence type="predicted"/>
<keyword evidence="3" id="KW-1185">Reference proteome</keyword>
<gene>
    <name evidence="2" type="ORF">H5410_055839</name>
</gene>
<feature type="compositionally biased region" description="Basic and acidic residues" evidence="1">
    <location>
        <begin position="60"/>
        <end position="72"/>
    </location>
</feature>
<evidence type="ECO:0000256" key="1">
    <source>
        <dbReference type="SAM" id="MobiDB-lite"/>
    </source>
</evidence>
<accession>A0A9J5WIN4</accession>
<organism evidence="2 3">
    <name type="scientific">Solanum commersonii</name>
    <name type="common">Commerson's wild potato</name>
    <name type="synonym">Commerson's nightshade</name>
    <dbReference type="NCBI Taxonomy" id="4109"/>
    <lineage>
        <taxon>Eukaryota</taxon>
        <taxon>Viridiplantae</taxon>
        <taxon>Streptophyta</taxon>
        <taxon>Embryophyta</taxon>
        <taxon>Tracheophyta</taxon>
        <taxon>Spermatophyta</taxon>
        <taxon>Magnoliopsida</taxon>
        <taxon>eudicotyledons</taxon>
        <taxon>Gunneridae</taxon>
        <taxon>Pentapetalae</taxon>
        <taxon>asterids</taxon>
        <taxon>lamiids</taxon>
        <taxon>Solanales</taxon>
        <taxon>Solanaceae</taxon>
        <taxon>Solanoideae</taxon>
        <taxon>Solaneae</taxon>
        <taxon>Solanum</taxon>
    </lineage>
</organism>
<reference evidence="2 3" key="1">
    <citation type="submission" date="2020-09" db="EMBL/GenBank/DDBJ databases">
        <title>De no assembly of potato wild relative species, Solanum commersonii.</title>
        <authorList>
            <person name="Cho K."/>
        </authorList>
    </citation>
    <scope>NUCLEOTIDE SEQUENCE [LARGE SCALE GENOMIC DNA]</scope>
    <source>
        <strain evidence="2">LZ3.2</strain>
        <tissue evidence="2">Leaf</tissue>
    </source>
</reference>
<dbReference type="Proteomes" id="UP000824120">
    <property type="component" value="Chromosome 11"/>
</dbReference>
<dbReference type="OrthoDB" id="1695771at2759"/>